<reference evidence="7" key="1">
    <citation type="journal article" date="2019" name="Int. J. Syst. Evol. Microbiol.">
        <title>The Global Catalogue of Microorganisms (GCM) 10K type strain sequencing project: providing services to taxonomists for standard genome sequencing and annotation.</title>
        <authorList>
            <consortium name="The Broad Institute Genomics Platform"/>
            <consortium name="The Broad Institute Genome Sequencing Center for Infectious Disease"/>
            <person name="Wu L."/>
            <person name="Ma J."/>
        </authorList>
    </citation>
    <scope>NUCLEOTIDE SEQUENCE [LARGE SCALE GENOMIC DNA]</scope>
    <source>
        <strain evidence="7">JCM 17975</strain>
    </source>
</reference>
<dbReference type="SUPFAM" id="SSF52540">
    <property type="entry name" value="P-loop containing nucleoside triphosphate hydrolases"/>
    <property type="match status" value="2"/>
</dbReference>
<keyword evidence="2" id="KW-0677">Repeat</keyword>
<evidence type="ECO:0000313" key="6">
    <source>
        <dbReference type="EMBL" id="GAA4704278.1"/>
    </source>
</evidence>
<evidence type="ECO:0000313" key="7">
    <source>
        <dbReference type="Proteomes" id="UP001500843"/>
    </source>
</evidence>
<gene>
    <name evidence="6" type="ORF">GCM10023198_27350</name>
</gene>
<comment type="caution">
    <text evidence="6">The sequence shown here is derived from an EMBL/GenBank/DDBJ whole genome shotgun (WGS) entry which is preliminary data.</text>
</comment>
<keyword evidence="7" id="KW-1185">Reference proteome</keyword>
<keyword evidence="1" id="KW-0813">Transport</keyword>
<evidence type="ECO:0000256" key="3">
    <source>
        <dbReference type="ARBA" id="ARBA00022741"/>
    </source>
</evidence>
<evidence type="ECO:0000259" key="5">
    <source>
        <dbReference type="PROSITE" id="PS50893"/>
    </source>
</evidence>
<dbReference type="InterPro" id="IPR003439">
    <property type="entry name" value="ABC_transporter-like_ATP-bd"/>
</dbReference>
<dbReference type="EMBL" id="BAABHM010000011">
    <property type="protein sequence ID" value="GAA4704278.1"/>
    <property type="molecule type" value="Genomic_DNA"/>
</dbReference>
<protein>
    <submittedName>
        <fullName evidence="6">Sugar ABC transporter ATP-binding protein</fullName>
    </submittedName>
</protein>
<dbReference type="Proteomes" id="UP001500843">
    <property type="component" value="Unassembled WGS sequence"/>
</dbReference>
<dbReference type="Gene3D" id="3.40.50.300">
    <property type="entry name" value="P-loop containing nucleotide triphosphate hydrolases"/>
    <property type="match status" value="2"/>
</dbReference>
<dbReference type="InterPro" id="IPR003593">
    <property type="entry name" value="AAA+_ATPase"/>
</dbReference>
<dbReference type="GO" id="GO:0005524">
    <property type="term" value="F:ATP binding"/>
    <property type="evidence" value="ECO:0007669"/>
    <property type="project" value="UniProtKB-KW"/>
</dbReference>
<feature type="domain" description="ABC transporter" evidence="5">
    <location>
        <begin position="283"/>
        <end position="525"/>
    </location>
</feature>
<sequence length="525" mass="56615">MTTNLQAQPEARVPAPVHALEVRGLVKSYPGVKALDGVDLVVRQHEVLGLAGENGAGKSTLLKALVGLVRPDGGEIWVRGEKVRLRSIVDAADHGIGMVFQEQSLVPNLTAAENIVLGSEGPGVRRGVYRWNTMRRLAQEQLDKIGSHIDPLARTDTLSFADRQMVEIAKVLRIEERTSHPPVIILDEPTSVLESKEIETLFTQVRRLREFASVVFVSHRLDEVLDVCDRVAVLRGGRSVGEVPAADAAPAELHRMMIGSTGGDDHYHGASAAVRSDERSDEPRTPRLVVRGLSGKTFRDVDLDVHAGEIVGIVGVHGSGREDVCRALFGAEPTTAGEVVLDGERLDLSGTRAACAAGVGYVPAERKTEGMVGPMSVADNMTLTKQHSRCTGPLVRPRKQATLVDRWIERLSIRTPHRGTAIQRLSGGNQQKVVLARWLVAGDVRLLLLDHPTRGLDVGARSEVYRLMRELAGSGVATVLLADSLEEAIGMSDRIIVMSDGRATTEVAAPAGGKPTPLDLVKEMV</sequence>
<evidence type="ECO:0000256" key="4">
    <source>
        <dbReference type="ARBA" id="ARBA00022840"/>
    </source>
</evidence>
<keyword evidence="3" id="KW-0547">Nucleotide-binding</keyword>
<dbReference type="InterPro" id="IPR017871">
    <property type="entry name" value="ABC_transporter-like_CS"/>
</dbReference>
<dbReference type="InterPro" id="IPR050107">
    <property type="entry name" value="ABC_carbohydrate_import_ATPase"/>
</dbReference>
<organism evidence="6 7">
    <name type="scientific">Promicromonospora umidemergens</name>
    <dbReference type="NCBI Taxonomy" id="629679"/>
    <lineage>
        <taxon>Bacteria</taxon>
        <taxon>Bacillati</taxon>
        <taxon>Actinomycetota</taxon>
        <taxon>Actinomycetes</taxon>
        <taxon>Micrococcales</taxon>
        <taxon>Promicromonosporaceae</taxon>
        <taxon>Promicromonospora</taxon>
    </lineage>
</organism>
<accession>A0ABP8XAN7</accession>
<dbReference type="CDD" id="cd03216">
    <property type="entry name" value="ABC_Carb_Monos_I"/>
    <property type="match status" value="1"/>
</dbReference>
<dbReference type="InterPro" id="IPR027417">
    <property type="entry name" value="P-loop_NTPase"/>
</dbReference>
<evidence type="ECO:0000256" key="1">
    <source>
        <dbReference type="ARBA" id="ARBA00022448"/>
    </source>
</evidence>
<dbReference type="PROSITE" id="PS00211">
    <property type="entry name" value="ABC_TRANSPORTER_1"/>
    <property type="match status" value="1"/>
</dbReference>
<dbReference type="PROSITE" id="PS50893">
    <property type="entry name" value="ABC_TRANSPORTER_2"/>
    <property type="match status" value="2"/>
</dbReference>
<dbReference type="Pfam" id="PF00005">
    <property type="entry name" value="ABC_tran"/>
    <property type="match status" value="2"/>
</dbReference>
<dbReference type="PANTHER" id="PTHR43790">
    <property type="entry name" value="CARBOHYDRATE TRANSPORT ATP-BINDING PROTEIN MG119-RELATED"/>
    <property type="match status" value="1"/>
</dbReference>
<feature type="domain" description="ABC transporter" evidence="5">
    <location>
        <begin position="20"/>
        <end position="261"/>
    </location>
</feature>
<evidence type="ECO:0000256" key="2">
    <source>
        <dbReference type="ARBA" id="ARBA00022737"/>
    </source>
</evidence>
<dbReference type="CDD" id="cd03215">
    <property type="entry name" value="ABC_Carb_Monos_II"/>
    <property type="match status" value="1"/>
</dbReference>
<name>A0ABP8XAN7_9MICO</name>
<proteinExistence type="predicted"/>
<dbReference type="RefSeq" id="WP_253867883.1">
    <property type="nucleotide sequence ID" value="NZ_BAABHM010000011.1"/>
</dbReference>
<dbReference type="SMART" id="SM00382">
    <property type="entry name" value="AAA"/>
    <property type="match status" value="2"/>
</dbReference>
<dbReference type="PANTHER" id="PTHR43790:SF9">
    <property type="entry name" value="GALACTOFURANOSE TRANSPORTER ATP-BINDING PROTEIN YTFR"/>
    <property type="match status" value="1"/>
</dbReference>
<keyword evidence="4 6" id="KW-0067">ATP-binding</keyword>